<dbReference type="AlphaFoldDB" id="A0A426X7R9"/>
<organism evidence="2 3">
    <name type="scientific">Ensete ventricosum</name>
    <name type="common">Abyssinian banana</name>
    <name type="synonym">Musa ensete</name>
    <dbReference type="NCBI Taxonomy" id="4639"/>
    <lineage>
        <taxon>Eukaryota</taxon>
        <taxon>Viridiplantae</taxon>
        <taxon>Streptophyta</taxon>
        <taxon>Embryophyta</taxon>
        <taxon>Tracheophyta</taxon>
        <taxon>Spermatophyta</taxon>
        <taxon>Magnoliopsida</taxon>
        <taxon>Liliopsida</taxon>
        <taxon>Zingiberales</taxon>
        <taxon>Musaceae</taxon>
        <taxon>Ensete</taxon>
    </lineage>
</organism>
<comment type="caution">
    <text evidence="2">The sequence shown here is derived from an EMBL/GenBank/DDBJ whole genome shotgun (WGS) entry which is preliminary data.</text>
</comment>
<reference evidence="2 3" key="1">
    <citation type="journal article" date="2014" name="Agronomy (Basel)">
        <title>A Draft Genome Sequence for Ensete ventricosum, the Drought-Tolerant Tree Against Hunger.</title>
        <authorList>
            <person name="Harrison J."/>
            <person name="Moore K.A."/>
            <person name="Paszkiewicz K."/>
            <person name="Jones T."/>
            <person name="Grant M."/>
            <person name="Ambacheew D."/>
            <person name="Muzemil S."/>
            <person name="Studholme D.J."/>
        </authorList>
    </citation>
    <scope>NUCLEOTIDE SEQUENCE [LARGE SCALE GENOMIC DNA]</scope>
</reference>
<accession>A0A426X7R9</accession>
<evidence type="ECO:0000313" key="3">
    <source>
        <dbReference type="Proteomes" id="UP000287651"/>
    </source>
</evidence>
<protein>
    <submittedName>
        <fullName evidence="2">Uncharacterized protein</fullName>
    </submittedName>
</protein>
<sequence>MKAATMTVVAREKGRAVWQCGWRSRLCTGGQWQGGRGSGGNSNGYSRGGGLMAADGGSSSNDRGLRHEGTLVGGKRRRQRPTMGGSEGWQLELAMAAVKKNGGWLRLGGRGWVALEGEEMTALDPTVGSSGGGDAGEERHD</sequence>
<gene>
    <name evidence="2" type="ORF">B296_00044244</name>
</gene>
<evidence type="ECO:0000256" key="1">
    <source>
        <dbReference type="SAM" id="MobiDB-lite"/>
    </source>
</evidence>
<feature type="compositionally biased region" description="Gly residues" evidence="1">
    <location>
        <begin position="32"/>
        <end position="51"/>
    </location>
</feature>
<name>A0A426X7R9_ENSVE</name>
<evidence type="ECO:0000313" key="2">
    <source>
        <dbReference type="EMBL" id="RRT35480.1"/>
    </source>
</evidence>
<feature type="region of interest" description="Disordered" evidence="1">
    <location>
        <begin position="32"/>
        <end position="88"/>
    </location>
</feature>
<proteinExistence type="predicted"/>
<dbReference type="Proteomes" id="UP000287651">
    <property type="component" value="Unassembled WGS sequence"/>
</dbReference>
<feature type="region of interest" description="Disordered" evidence="1">
    <location>
        <begin position="120"/>
        <end position="141"/>
    </location>
</feature>
<dbReference type="EMBL" id="AMZH03024991">
    <property type="protein sequence ID" value="RRT35480.1"/>
    <property type="molecule type" value="Genomic_DNA"/>
</dbReference>